<feature type="signal peptide" evidence="1">
    <location>
        <begin position="1"/>
        <end position="18"/>
    </location>
</feature>
<dbReference type="EMBL" id="HBFR01028892">
    <property type="protein sequence ID" value="CAD8893791.1"/>
    <property type="molecule type" value="Transcribed_RNA"/>
</dbReference>
<evidence type="ECO:0000256" key="1">
    <source>
        <dbReference type="SAM" id="SignalP"/>
    </source>
</evidence>
<proteinExistence type="predicted"/>
<feature type="chain" id="PRO_5030975584" evidence="1">
    <location>
        <begin position="19"/>
        <end position="229"/>
    </location>
</feature>
<protein>
    <submittedName>
        <fullName evidence="2">Uncharacterized protein</fullName>
    </submittedName>
</protein>
<organism evidence="2">
    <name type="scientific">Corethron hystrix</name>
    <dbReference type="NCBI Taxonomy" id="216773"/>
    <lineage>
        <taxon>Eukaryota</taxon>
        <taxon>Sar</taxon>
        <taxon>Stramenopiles</taxon>
        <taxon>Ochrophyta</taxon>
        <taxon>Bacillariophyta</taxon>
        <taxon>Coscinodiscophyceae</taxon>
        <taxon>Corethrophycidae</taxon>
        <taxon>Corethrales</taxon>
        <taxon>Corethraceae</taxon>
        <taxon>Corethron</taxon>
    </lineage>
</organism>
<dbReference type="AlphaFoldDB" id="A0A7S1BP43"/>
<reference evidence="2" key="1">
    <citation type="submission" date="2021-01" db="EMBL/GenBank/DDBJ databases">
        <authorList>
            <person name="Corre E."/>
            <person name="Pelletier E."/>
            <person name="Niang G."/>
            <person name="Scheremetjew M."/>
            <person name="Finn R."/>
            <person name="Kale V."/>
            <person name="Holt S."/>
            <person name="Cochrane G."/>
            <person name="Meng A."/>
            <person name="Brown T."/>
            <person name="Cohen L."/>
        </authorList>
    </citation>
    <scope>NUCLEOTIDE SEQUENCE</scope>
    <source>
        <strain evidence="2">308</strain>
    </source>
</reference>
<evidence type="ECO:0000313" key="2">
    <source>
        <dbReference type="EMBL" id="CAD8893791.1"/>
    </source>
</evidence>
<accession>A0A7S1BP43</accession>
<keyword evidence="1" id="KW-0732">Signal</keyword>
<gene>
    <name evidence="2" type="ORF">CHYS00102_LOCUS21003</name>
</gene>
<name>A0A7S1BP43_9STRA</name>
<sequence>MCDTLFLLLIPAAWPSYAYQHSASYPPTSVRWHTRAPITKHLASLSSDADGYLHTGDDDEAESRKVEIMRSLSDFNAFNIDDNYKPPENSHSCTDHPNLDTECYLSSPDSEFGTSNFYLNNELRDRIDAIAEEKRNAALFQTREQTAWADWDSGIVSDKSRIGDGVRKENKNYAFESTLIPPTKSKRAPGVKENNVDGVKALLAMALALVSQMSLNIYVYNNILSKSDL</sequence>